<proteinExistence type="predicted"/>
<feature type="signal peptide" evidence="1">
    <location>
        <begin position="1"/>
        <end position="32"/>
    </location>
</feature>
<comment type="caution">
    <text evidence="2">The sequence shown here is derived from an EMBL/GenBank/DDBJ whole genome shotgun (WGS) entry which is preliminary data.</text>
</comment>
<accession>A0A8J7L4K8</accession>
<evidence type="ECO:0000313" key="2">
    <source>
        <dbReference type="EMBL" id="MBH8554906.1"/>
    </source>
</evidence>
<dbReference type="AlphaFoldDB" id="A0A8J7L4K8"/>
<gene>
    <name evidence="2" type="ORF">I8751_21655</name>
</gene>
<reference evidence="2 3" key="1">
    <citation type="journal article" date="2021" name="Int. J. Syst. Evol. Microbiol.">
        <title>Amazonocrinis nigriterrae gen. nov., sp. nov., Atlanticothrix silvestris gen. nov., sp. nov. and Dendronalium phyllosphericum gen. nov., sp. nov., nostocacean cyanobacteria from Brazilian environments.</title>
        <authorList>
            <person name="Alvarenga D.O."/>
            <person name="Andreote A.P.D."/>
            <person name="Branco L.H.Z."/>
            <person name="Delbaje E."/>
            <person name="Cruz R.B."/>
            <person name="Varani A.M."/>
            <person name="Fiore M.F."/>
        </authorList>
    </citation>
    <scope>NUCLEOTIDE SEQUENCE [LARGE SCALE GENOMIC DNA]</scope>
    <source>
        <strain evidence="2 3">CENA357</strain>
    </source>
</reference>
<organism evidence="2 3">
    <name type="scientific">Atlanticothrix silvestris CENA357</name>
    <dbReference type="NCBI Taxonomy" id="1725252"/>
    <lineage>
        <taxon>Bacteria</taxon>
        <taxon>Bacillati</taxon>
        <taxon>Cyanobacteriota</taxon>
        <taxon>Cyanophyceae</taxon>
        <taxon>Nostocales</taxon>
        <taxon>Nodulariaceae</taxon>
        <taxon>Atlanticothrix</taxon>
        <taxon>Atlanticothrix silvestris</taxon>
    </lineage>
</organism>
<dbReference type="Proteomes" id="UP000599391">
    <property type="component" value="Unassembled WGS sequence"/>
</dbReference>
<protein>
    <submittedName>
        <fullName evidence="2">PEP-CTERM sorting domain-containing protein</fullName>
    </submittedName>
</protein>
<name>A0A8J7L4K8_9CYAN</name>
<evidence type="ECO:0000313" key="3">
    <source>
        <dbReference type="Proteomes" id="UP000599391"/>
    </source>
</evidence>
<sequence>MKILSVLPGSKLLTFGLTTIAMSLMSAQSATAGTFDLSFTKLSGLTGGTPQGTAVYRADLSSIGFDISSIAITDSNSGTGGFSGGFSGFDLDAIKLSNTLINNAANVNSIAGLSVFDFSPTGTMFMAGNQRSPVDPSLFGTTGSNIDNLVATLQSFDGNSTTDSSASGFVSLGDGGKIGFNLTSTVSTSRPLYLYIGEVGDNGEVIEGQITVSDEPISIPEPTSLAALSLMGIYFTTRGNKRRKIA</sequence>
<keyword evidence="3" id="KW-1185">Reference proteome</keyword>
<feature type="chain" id="PRO_5035325606" evidence="1">
    <location>
        <begin position="33"/>
        <end position="246"/>
    </location>
</feature>
<keyword evidence="1" id="KW-0732">Signal</keyword>
<dbReference type="EMBL" id="JAECZB010000084">
    <property type="protein sequence ID" value="MBH8554906.1"/>
    <property type="molecule type" value="Genomic_DNA"/>
</dbReference>
<evidence type="ECO:0000256" key="1">
    <source>
        <dbReference type="SAM" id="SignalP"/>
    </source>
</evidence>